<feature type="non-terminal residue" evidence="2">
    <location>
        <position position="1"/>
    </location>
</feature>
<evidence type="ECO:0000313" key="2">
    <source>
        <dbReference type="EMBL" id="GFC90155.1"/>
    </source>
</evidence>
<protein>
    <submittedName>
        <fullName evidence="2">Uncharacterized protein</fullName>
    </submittedName>
</protein>
<reference evidence="2" key="1">
    <citation type="journal article" date="2019" name="Sci. Rep.">
        <title>Draft genome of Tanacetum cinerariifolium, the natural source of mosquito coil.</title>
        <authorList>
            <person name="Yamashiro T."/>
            <person name="Shiraishi A."/>
            <person name="Satake H."/>
            <person name="Nakayama K."/>
        </authorList>
    </citation>
    <scope>NUCLEOTIDE SEQUENCE</scope>
</reference>
<evidence type="ECO:0000256" key="1">
    <source>
        <dbReference type="SAM" id="MobiDB-lite"/>
    </source>
</evidence>
<feature type="compositionally biased region" description="Acidic residues" evidence="1">
    <location>
        <begin position="1"/>
        <end position="11"/>
    </location>
</feature>
<dbReference type="AlphaFoldDB" id="A0A699RUR2"/>
<feature type="region of interest" description="Disordered" evidence="1">
    <location>
        <begin position="1"/>
        <end position="69"/>
    </location>
</feature>
<comment type="caution">
    <text evidence="2">The sequence shown here is derived from an EMBL/GenBank/DDBJ whole genome shotgun (WGS) entry which is preliminary data.</text>
</comment>
<accession>A0A699RUR2</accession>
<dbReference type="EMBL" id="BKCJ011124797">
    <property type="protein sequence ID" value="GFC90155.1"/>
    <property type="molecule type" value="Genomic_DNA"/>
</dbReference>
<sequence>DADLEEDDDAEIIFPYEVQGDQTPPPKDESSDSDDEPEAEDADDELEVEDADVELEAEEPDGVPEAAIGTGSQRPFAVRNFPMGFYEAGEYSTARDPHFVGSLAPWALRRDLEALLRHERIREAESKTSRLRIMPPKPMSEARMLEIIRDQFATSMNKFMASINSGAGGSGGDSGSGGAGGSGGTGGNANRTGVRGTGPTVPELTGCTYATFIKCDPLPFIGT</sequence>
<feature type="compositionally biased region" description="Acidic residues" evidence="1">
    <location>
        <begin position="31"/>
        <end position="62"/>
    </location>
</feature>
<name>A0A699RUR2_TANCI</name>
<feature type="compositionally biased region" description="Gly residues" evidence="1">
    <location>
        <begin position="168"/>
        <end position="187"/>
    </location>
</feature>
<organism evidence="2">
    <name type="scientific">Tanacetum cinerariifolium</name>
    <name type="common">Dalmatian daisy</name>
    <name type="synonym">Chrysanthemum cinerariifolium</name>
    <dbReference type="NCBI Taxonomy" id="118510"/>
    <lineage>
        <taxon>Eukaryota</taxon>
        <taxon>Viridiplantae</taxon>
        <taxon>Streptophyta</taxon>
        <taxon>Embryophyta</taxon>
        <taxon>Tracheophyta</taxon>
        <taxon>Spermatophyta</taxon>
        <taxon>Magnoliopsida</taxon>
        <taxon>eudicotyledons</taxon>
        <taxon>Gunneridae</taxon>
        <taxon>Pentapetalae</taxon>
        <taxon>asterids</taxon>
        <taxon>campanulids</taxon>
        <taxon>Asterales</taxon>
        <taxon>Asteraceae</taxon>
        <taxon>Asteroideae</taxon>
        <taxon>Anthemideae</taxon>
        <taxon>Anthemidinae</taxon>
        <taxon>Tanacetum</taxon>
    </lineage>
</organism>
<feature type="region of interest" description="Disordered" evidence="1">
    <location>
        <begin position="168"/>
        <end position="201"/>
    </location>
</feature>
<feature type="non-terminal residue" evidence="2">
    <location>
        <position position="223"/>
    </location>
</feature>
<feature type="compositionally biased region" description="Low complexity" evidence="1">
    <location>
        <begin position="188"/>
        <end position="198"/>
    </location>
</feature>
<gene>
    <name evidence="2" type="ORF">Tci_862125</name>
</gene>
<proteinExistence type="predicted"/>